<evidence type="ECO:0000313" key="1">
    <source>
        <dbReference type="EMBL" id="VDL50235.1"/>
    </source>
</evidence>
<protein>
    <submittedName>
        <fullName evidence="3">Transferred entry: 5.6.2.1</fullName>
    </submittedName>
</protein>
<evidence type="ECO:0000313" key="3">
    <source>
        <dbReference type="WBParaSite" id="HDID_0000449301-mRNA-1"/>
    </source>
</evidence>
<gene>
    <name evidence="1" type="ORF">HDID_LOCUS4491</name>
</gene>
<accession>A0A0R3SHS8</accession>
<dbReference type="WBParaSite" id="HDID_0000449301-mRNA-1">
    <property type="protein sequence ID" value="HDID_0000449301-mRNA-1"/>
    <property type="gene ID" value="HDID_0000449301"/>
</dbReference>
<dbReference type="AlphaFoldDB" id="A0A0R3SHS8"/>
<proteinExistence type="predicted"/>
<name>A0A0R3SHS8_HYMDI</name>
<reference evidence="1 2" key="2">
    <citation type="submission" date="2018-11" db="EMBL/GenBank/DDBJ databases">
        <authorList>
            <consortium name="Pathogen Informatics"/>
        </authorList>
    </citation>
    <scope>NUCLEOTIDE SEQUENCE [LARGE SCALE GENOMIC DNA]</scope>
</reference>
<organism evidence="3">
    <name type="scientific">Hymenolepis diminuta</name>
    <name type="common">Rat tapeworm</name>
    <dbReference type="NCBI Taxonomy" id="6216"/>
    <lineage>
        <taxon>Eukaryota</taxon>
        <taxon>Metazoa</taxon>
        <taxon>Spiralia</taxon>
        <taxon>Lophotrochozoa</taxon>
        <taxon>Platyhelminthes</taxon>
        <taxon>Cestoda</taxon>
        <taxon>Eucestoda</taxon>
        <taxon>Cyclophyllidea</taxon>
        <taxon>Hymenolepididae</taxon>
        <taxon>Hymenolepis</taxon>
    </lineage>
</organism>
<reference evidence="3" key="1">
    <citation type="submission" date="2017-02" db="UniProtKB">
        <authorList>
            <consortium name="WormBaseParasite"/>
        </authorList>
    </citation>
    <scope>IDENTIFICATION</scope>
</reference>
<evidence type="ECO:0000313" key="2">
    <source>
        <dbReference type="Proteomes" id="UP000274504"/>
    </source>
</evidence>
<sequence length="67" mass="7323">MFNSLSAEVKALSSKFGSSKTCGFFSHIYVLNSIKPSASVEILEPVAGEDVTTSVPEFIYDPKFFKV</sequence>
<dbReference type="EMBL" id="UYSG01001750">
    <property type="protein sequence ID" value="VDL50235.1"/>
    <property type="molecule type" value="Genomic_DNA"/>
</dbReference>
<dbReference type="Proteomes" id="UP000274504">
    <property type="component" value="Unassembled WGS sequence"/>
</dbReference>